<dbReference type="OrthoDB" id="688143at2759"/>
<accession>A0A1E5V0E0</accession>
<evidence type="ECO:0000256" key="7">
    <source>
        <dbReference type="ARBA" id="ARBA00024340"/>
    </source>
</evidence>
<keyword evidence="4 8" id="KW-0812">Transmembrane</keyword>
<keyword evidence="10" id="KW-1185">Reference proteome</keyword>
<evidence type="ECO:0000256" key="5">
    <source>
        <dbReference type="ARBA" id="ARBA00022989"/>
    </source>
</evidence>
<evidence type="ECO:0000313" key="9">
    <source>
        <dbReference type="EMBL" id="OEL18609.1"/>
    </source>
</evidence>
<evidence type="ECO:0000256" key="4">
    <source>
        <dbReference type="ARBA" id="ARBA00022692"/>
    </source>
</evidence>
<comment type="similarity">
    <text evidence="7">Belongs to the DVL/RTFL small polypeptides family.</text>
</comment>
<keyword evidence="5 8" id="KW-1133">Transmembrane helix</keyword>
<evidence type="ECO:0000256" key="1">
    <source>
        <dbReference type="ARBA" id="ARBA00004162"/>
    </source>
</evidence>
<comment type="caution">
    <text evidence="9">The sequence shown here is derived from an EMBL/GenBank/DDBJ whole genome shotgun (WGS) entry which is preliminary data.</text>
</comment>
<dbReference type="InterPro" id="IPR012552">
    <property type="entry name" value="DVL"/>
</dbReference>
<evidence type="ECO:0000256" key="8">
    <source>
        <dbReference type="SAM" id="Phobius"/>
    </source>
</evidence>
<protein>
    <submittedName>
        <fullName evidence="9">Uncharacterized protein</fullName>
    </submittedName>
</protein>
<keyword evidence="3" id="KW-1003">Cell membrane</keyword>
<organism evidence="9 10">
    <name type="scientific">Dichanthelium oligosanthes</name>
    <dbReference type="NCBI Taxonomy" id="888268"/>
    <lineage>
        <taxon>Eukaryota</taxon>
        <taxon>Viridiplantae</taxon>
        <taxon>Streptophyta</taxon>
        <taxon>Embryophyta</taxon>
        <taxon>Tracheophyta</taxon>
        <taxon>Spermatophyta</taxon>
        <taxon>Magnoliopsida</taxon>
        <taxon>Liliopsida</taxon>
        <taxon>Poales</taxon>
        <taxon>Poaceae</taxon>
        <taxon>PACMAD clade</taxon>
        <taxon>Panicoideae</taxon>
        <taxon>Panicodae</taxon>
        <taxon>Paniceae</taxon>
        <taxon>Dichantheliinae</taxon>
        <taxon>Dichanthelium</taxon>
    </lineage>
</organism>
<comment type="subcellular location">
    <subcellularLocation>
        <location evidence="1">Cell membrane</location>
        <topology evidence="1">Single-pass membrane protein</topology>
    </subcellularLocation>
</comment>
<evidence type="ECO:0000256" key="3">
    <source>
        <dbReference type="ARBA" id="ARBA00022475"/>
    </source>
</evidence>
<keyword evidence="6 8" id="KW-0472">Membrane</keyword>
<dbReference type="Proteomes" id="UP000095767">
    <property type="component" value="Unassembled WGS sequence"/>
</dbReference>
<dbReference type="Pfam" id="PF08137">
    <property type="entry name" value="DVL"/>
    <property type="match status" value="1"/>
</dbReference>
<dbReference type="EMBL" id="LWDX02056164">
    <property type="protein sequence ID" value="OEL18609.1"/>
    <property type="molecule type" value="Genomic_DNA"/>
</dbReference>
<gene>
    <name evidence="9" type="ORF">BAE44_0020373</name>
</gene>
<name>A0A1E5V0E0_9POAL</name>
<dbReference type="GO" id="GO:0048367">
    <property type="term" value="P:shoot system development"/>
    <property type="evidence" value="ECO:0007669"/>
    <property type="project" value="UniProtKB-ARBA"/>
</dbReference>
<dbReference type="GO" id="GO:0005886">
    <property type="term" value="C:plasma membrane"/>
    <property type="evidence" value="ECO:0007669"/>
    <property type="project" value="UniProtKB-SubCell"/>
</dbReference>
<evidence type="ECO:0000313" key="10">
    <source>
        <dbReference type="Proteomes" id="UP000095767"/>
    </source>
</evidence>
<proteinExistence type="inferred from homology"/>
<dbReference type="AlphaFoldDB" id="A0A1E5V0E0"/>
<evidence type="ECO:0000256" key="6">
    <source>
        <dbReference type="ARBA" id="ARBA00023136"/>
    </source>
</evidence>
<evidence type="ECO:0000256" key="2">
    <source>
        <dbReference type="ARBA" id="ARBA00022473"/>
    </source>
</evidence>
<feature type="transmembrane region" description="Helical" evidence="8">
    <location>
        <begin position="30"/>
        <end position="55"/>
    </location>
</feature>
<dbReference type="GO" id="GO:0008285">
    <property type="term" value="P:negative regulation of cell population proliferation"/>
    <property type="evidence" value="ECO:0007669"/>
    <property type="project" value="InterPro"/>
</dbReference>
<reference evidence="9 10" key="1">
    <citation type="submission" date="2016-09" db="EMBL/GenBank/DDBJ databases">
        <title>The draft genome of Dichanthelium oligosanthes: A C3 panicoid grass species.</title>
        <authorList>
            <person name="Studer A.J."/>
            <person name="Schnable J.C."/>
            <person name="Brutnell T.P."/>
        </authorList>
    </citation>
    <scope>NUCLEOTIDE SEQUENCE [LARGE SCALE GENOMIC DNA]</scope>
    <source>
        <strain evidence="10">cv. Kellogg 1175</strain>
        <tissue evidence="9">Leaf</tissue>
    </source>
</reference>
<keyword evidence="2" id="KW-0217">Developmental protein</keyword>
<sequence length="59" mass="6655">MAERKKGSKLGRLRSAAKQQKGKLYIIKKCIAMLICGSPKCVYIYIHLALLTLFYPSPI</sequence>